<evidence type="ECO:0000256" key="3">
    <source>
        <dbReference type="ARBA" id="ARBA00022576"/>
    </source>
</evidence>
<keyword evidence="5" id="KW-0663">Pyridoxal phosphate</keyword>
<reference evidence="8 9" key="1">
    <citation type="journal article" date="2024" name="Nat. Commun.">
        <title>Phylogenomics reveals the evolutionary origins of lichenization in chlorophyte algae.</title>
        <authorList>
            <person name="Puginier C."/>
            <person name="Libourel C."/>
            <person name="Otte J."/>
            <person name="Skaloud P."/>
            <person name="Haon M."/>
            <person name="Grisel S."/>
            <person name="Petersen M."/>
            <person name="Berrin J.G."/>
            <person name="Delaux P.M."/>
            <person name="Dal Grande F."/>
            <person name="Keller J."/>
        </authorList>
    </citation>
    <scope>NUCLEOTIDE SEQUENCE [LARGE SCALE GENOMIC DNA]</scope>
    <source>
        <strain evidence="8 9">SAG 2145</strain>
    </source>
</reference>
<evidence type="ECO:0000256" key="5">
    <source>
        <dbReference type="ARBA" id="ARBA00022898"/>
    </source>
</evidence>
<comment type="caution">
    <text evidence="8">The sequence shown here is derived from an EMBL/GenBank/DDBJ whole genome shotgun (WGS) entry which is preliminary data.</text>
</comment>
<comment type="cofactor">
    <cofactor evidence="1">
        <name>pyridoxal 5'-phosphate</name>
        <dbReference type="ChEBI" id="CHEBI:597326"/>
    </cofactor>
</comment>
<protein>
    <recommendedName>
        <fullName evidence="7">Aminotransferase class I/classII large domain-containing protein</fullName>
    </recommendedName>
</protein>
<evidence type="ECO:0000256" key="2">
    <source>
        <dbReference type="ARBA" id="ARBA00007441"/>
    </source>
</evidence>
<dbReference type="Gene3D" id="3.40.640.10">
    <property type="entry name" value="Type I PLP-dependent aspartate aminotransferase-like (Major domain)"/>
    <property type="match status" value="1"/>
</dbReference>
<dbReference type="PANTHER" id="PTHR46383:SF5">
    <property type="entry name" value="AMINOTRANSFERASE CLASS I_CLASSII DOMAIN-CONTAINING PROTEIN"/>
    <property type="match status" value="1"/>
</dbReference>
<dbReference type="AlphaFoldDB" id="A0AAW1QX81"/>
<dbReference type="InterPro" id="IPR004838">
    <property type="entry name" value="NHTrfase_class1_PyrdxlP-BS"/>
</dbReference>
<dbReference type="InterPro" id="IPR015424">
    <property type="entry name" value="PyrdxlP-dep_Trfase"/>
</dbReference>
<comment type="similarity">
    <text evidence="2">Belongs to the class-I pyridoxal-phosphate-dependent aminotransferase family.</text>
</comment>
<feature type="region of interest" description="Disordered" evidence="6">
    <location>
        <begin position="1"/>
        <end position="32"/>
    </location>
</feature>
<dbReference type="InterPro" id="IPR050596">
    <property type="entry name" value="AspAT/PAT-like"/>
</dbReference>
<keyword evidence="4" id="KW-0808">Transferase</keyword>
<keyword evidence="3" id="KW-0032">Aminotransferase</keyword>
<feature type="domain" description="Aminotransferase class I/classII large" evidence="7">
    <location>
        <begin position="47"/>
        <end position="393"/>
    </location>
</feature>
<proteinExistence type="inferred from homology"/>
<dbReference type="InterPro" id="IPR015421">
    <property type="entry name" value="PyrdxlP-dep_Trfase_major"/>
</dbReference>
<dbReference type="Proteomes" id="UP001438707">
    <property type="component" value="Unassembled WGS sequence"/>
</dbReference>
<evidence type="ECO:0000313" key="9">
    <source>
        <dbReference type="Proteomes" id="UP001438707"/>
    </source>
</evidence>
<dbReference type="SUPFAM" id="SSF53383">
    <property type="entry name" value="PLP-dependent transferases"/>
    <property type="match status" value="1"/>
</dbReference>
<evidence type="ECO:0000256" key="4">
    <source>
        <dbReference type="ARBA" id="ARBA00022679"/>
    </source>
</evidence>
<dbReference type="EMBL" id="JALJOS010000023">
    <property type="protein sequence ID" value="KAK9825707.1"/>
    <property type="molecule type" value="Genomic_DNA"/>
</dbReference>
<evidence type="ECO:0000256" key="1">
    <source>
        <dbReference type="ARBA" id="ARBA00001933"/>
    </source>
</evidence>
<evidence type="ECO:0000259" key="7">
    <source>
        <dbReference type="Pfam" id="PF00155"/>
    </source>
</evidence>
<organism evidence="8 9">
    <name type="scientific">Apatococcus lobatus</name>
    <dbReference type="NCBI Taxonomy" id="904363"/>
    <lineage>
        <taxon>Eukaryota</taxon>
        <taxon>Viridiplantae</taxon>
        <taxon>Chlorophyta</taxon>
        <taxon>core chlorophytes</taxon>
        <taxon>Trebouxiophyceae</taxon>
        <taxon>Chlorellales</taxon>
        <taxon>Chlorellaceae</taxon>
        <taxon>Apatococcus</taxon>
    </lineage>
</organism>
<dbReference type="PROSITE" id="PS00105">
    <property type="entry name" value="AA_TRANSFER_CLASS_1"/>
    <property type="match status" value="1"/>
</dbReference>
<dbReference type="InterPro" id="IPR004839">
    <property type="entry name" value="Aminotransferase_I/II_large"/>
</dbReference>
<name>A0AAW1QX81_9CHLO</name>
<sequence>MAVASDEKSIQRTHAGAQGSQRSRQTDEPVIVKTKKLMAGTEGAVSLAQGIVHWQPPEGALDRAAAALRSPGSSSYGPDEGNPELRQALRAKLNQENSLPGYDVHVTAGANQAFANVVLALLDPEDACILFAPYYFNHMMALQLSGGAKNVVTGRCHPTSWHPDLDWLQAALASPNPPRMVVITNPCNPTGVLMTRSELERASQLCRDAGAWLVMDNTYEHFVYDGREHICIAGPHILHIFSFSKAFGMMGWRVGYLAFPEDSGVGLELLKAQDTIPICAPQLSQQVALGALEAGRPWVQERLASVINNRNRLLEALSPLGKPGDGIGGGEGAIYLWARLPQGCQNDDQVVEWLVKEHGVCVIPGSSCGVPGYIRVAFANLEEAACQKAADRLKAGLQQLVSEGMSAVTAAAPKLATVS</sequence>
<dbReference type="GO" id="GO:0008483">
    <property type="term" value="F:transaminase activity"/>
    <property type="evidence" value="ECO:0007669"/>
    <property type="project" value="UniProtKB-KW"/>
</dbReference>
<dbReference type="GO" id="GO:0006520">
    <property type="term" value="P:amino acid metabolic process"/>
    <property type="evidence" value="ECO:0007669"/>
    <property type="project" value="InterPro"/>
</dbReference>
<dbReference type="Pfam" id="PF00155">
    <property type="entry name" value="Aminotran_1_2"/>
    <property type="match status" value="1"/>
</dbReference>
<evidence type="ECO:0000313" key="8">
    <source>
        <dbReference type="EMBL" id="KAK9825707.1"/>
    </source>
</evidence>
<keyword evidence="9" id="KW-1185">Reference proteome</keyword>
<feature type="compositionally biased region" description="Basic and acidic residues" evidence="6">
    <location>
        <begin position="1"/>
        <end position="10"/>
    </location>
</feature>
<accession>A0AAW1QX81</accession>
<dbReference type="PANTHER" id="PTHR46383">
    <property type="entry name" value="ASPARTATE AMINOTRANSFERASE"/>
    <property type="match status" value="1"/>
</dbReference>
<dbReference type="GO" id="GO:0030170">
    <property type="term" value="F:pyridoxal phosphate binding"/>
    <property type="evidence" value="ECO:0007669"/>
    <property type="project" value="InterPro"/>
</dbReference>
<dbReference type="CDD" id="cd00609">
    <property type="entry name" value="AAT_like"/>
    <property type="match status" value="1"/>
</dbReference>
<evidence type="ECO:0000256" key="6">
    <source>
        <dbReference type="SAM" id="MobiDB-lite"/>
    </source>
</evidence>
<gene>
    <name evidence="8" type="ORF">WJX74_000024</name>
</gene>